<feature type="compositionally biased region" description="Low complexity" evidence="11">
    <location>
        <begin position="1"/>
        <end position="15"/>
    </location>
</feature>
<dbReference type="InterPro" id="IPR025770">
    <property type="entry name" value="PPMT_MeTrfase"/>
</dbReference>
<reference evidence="12 13" key="1">
    <citation type="journal article" date="2016" name="Mol. Biol. Evol.">
        <title>Comparative Genomics of Early-Diverging Mushroom-Forming Fungi Provides Insights into the Origins of Lignocellulose Decay Capabilities.</title>
        <authorList>
            <person name="Nagy L.G."/>
            <person name="Riley R."/>
            <person name="Tritt A."/>
            <person name="Adam C."/>
            <person name="Daum C."/>
            <person name="Floudas D."/>
            <person name="Sun H."/>
            <person name="Yadav J.S."/>
            <person name="Pangilinan J."/>
            <person name="Larsson K.H."/>
            <person name="Matsuura K."/>
            <person name="Barry K."/>
            <person name="Labutti K."/>
            <person name="Kuo R."/>
            <person name="Ohm R.A."/>
            <person name="Bhattacharya S.S."/>
            <person name="Shirouzu T."/>
            <person name="Yoshinaga Y."/>
            <person name="Martin F.M."/>
            <person name="Grigoriev I.V."/>
            <person name="Hibbett D.S."/>
        </authorList>
    </citation>
    <scope>NUCLEOTIDE SEQUENCE [LARGE SCALE GENOMIC DNA]</scope>
    <source>
        <strain evidence="12 13">HHB12733</strain>
    </source>
</reference>
<dbReference type="GO" id="GO:0032259">
    <property type="term" value="P:methylation"/>
    <property type="evidence" value="ECO:0007669"/>
    <property type="project" value="UniProtKB-KW"/>
</dbReference>
<evidence type="ECO:0000256" key="11">
    <source>
        <dbReference type="SAM" id="MobiDB-lite"/>
    </source>
</evidence>
<sequence length="320" mass="35750">MSDMSSTSTSTSPSSSSPPSPSIDPTKPIPFDPPPPVAHLPEVEPLSPDFPSPASSVPLPHTSLRTNGSPAHPGQTQTQTLDMSALLEPNLEPNGDLPNTPLAVALIAFLLGAVFAAGLCVALWPPAYWWAGRELGFYLCAWAVFHWAEFAVTAGWNRTRLTVDSFLLNNFAEYHYAHGVALGEYFVEKWFWPGMKCHWRLSLLGMGITVLGQALRSLSMVHAASNFSHAVVTRRTRGHELVTSGVYAWMRHPSYAGFFYWALGTQIAMLSPVSFVGFWITVYWFFSRRIRVEERFLMFFFGEDYKNYRNRVPSGVPFIR</sequence>
<organism evidence="12 13">
    <name type="scientific">Calocera cornea HHB12733</name>
    <dbReference type="NCBI Taxonomy" id="1353952"/>
    <lineage>
        <taxon>Eukaryota</taxon>
        <taxon>Fungi</taxon>
        <taxon>Dikarya</taxon>
        <taxon>Basidiomycota</taxon>
        <taxon>Agaricomycotina</taxon>
        <taxon>Dacrymycetes</taxon>
        <taxon>Dacrymycetales</taxon>
        <taxon>Dacrymycetaceae</taxon>
        <taxon>Calocera</taxon>
    </lineage>
</organism>
<keyword evidence="5" id="KW-0808">Transferase</keyword>
<feature type="compositionally biased region" description="Polar residues" evidence="11">
    <location>
        <begin position="63"/>
        <end position="78"/>
    </location>
</feature>
<dbReference type="InParanoid" id="A0A165EIY2"/>
<name>A0A165EIY2_9BASI</name>
<keyword evidence="13" id="KW-1185">Reference proteome</keyword>
<evidence type="ECO:0000256" key="7">
    <source>
        <dbReference type="ARBA" id="ARBA00022692"/>
    </source>
</evidence>
<evidence type="ECO:0000256" key="4">
    <source>
        <dbReference type="ARBA" id="ARBA00022603"/>
    </source>
</evidence>
<keyword evidence="6 10" id="KW-0949">S-adenosyl-L-methionine</keyword>
<proteinExistence type="inferred from homology"/>
<dbReference type="EC" id="2.1.1.100" evidence="3 10"/>
<keyword evidence="4 10" id="KW-0489">Methyltransferase</keyword>
<dbReference type="FunCoup" id="A0A165EIY2">
    <property type="interactions" value="256"/>
</dbReference>
<gene>
    <name evidence="12" type="ORF">CALCODRAFT_499150</name>
</gene>
<keyword evidence="10" id="KW-0256">Endoplasmic reticulum</keyword>
<dbReference type="STRING" id="1353952.A0A165EIY2"/>
<feature type="region of interest" description="Disordered" evidence="11">
    <location>
        <begin position="1"/>
        <end position="78"/>
    </location>
</feature>
<evidence type="ECO:0000256" key="1">
    <source>
        <dbReference type="ARBA" id="ARBA00004141"/>
    </source>
</evidence>
<evidence type="ECO:0000256" key="9">
    <source>
        <dbReference type="ARBA" id="ARBA00023136"/>
    </source>
</evidence>
<dbReference type="Proteomes" id="UP000076842">
    <property type="component" value="Unassembled WGS sequence"/>
</dbReference>
<dbReference type="InterPro" id="IPR007269">
    <property type="entry name" value="ICMT_MeTrfase"/>
</dbReference>
<evidence type="ECO:0000256" key="3">
    <source>
        <dbReference type="ARBA" id="ARBA00012151"/>
    </source>
</evidence>
<dbReference type="PANTHER" id="PTHR12714">
    <property type="entry name" value="PROTEIN-S ISOPRENYLCYSTEINE O-METHYLTRANSFERASE"/>
    <property type="match status" value="1"/>
</dbReference>
<evidence type="ECO:0000313" key="12">
    <source>
        <dbReference type="EMBL" id="KZT54963.1"/>
    </source>
</evidence>
<evidence type="ECO:0000256" key="5">
    <source>
        <dbReference type="ARBA" id="ARBA00022679"/>
    </source>
</evidence>
<keyword evidence="7 10" id="KW-0812">Transmembrane</keyword>
<dbReference type="GO" id="GO:0005789">
    <property type="term" value="C:endoplasmic reticulum membrane"/>
    <property type="evidence" value="ECO:0007669"/>
    <property type="project" value="UniProtKB-SubCell"/>
</dbReference>
<dbReference type="AlphaFoldDB" id="A0A165EIY2"/>
<comment type="catalytic activity">
    <reaction evidence="10">
        <text>[protein]-C-terminal S-[(2E,6E)-farnesyl]-L-cysteine + S-adenosyl-L-methionine = [protein]-C-terminal S-[(2E,6E)-farnesyl]-L-cysteine methyl ester + S-adenosyl-L-homocysteine</text>
        <dbReference type="Rhea" id="RHEA:21672"/>
        <dbReference type="Rhea" id="RHEA-COMP:12125"/>
        <dbReference type="Rhea" id="RHEA-COMP:12126"/>
        <dbReference type="ChEBI" id="CHEBI:57856"/>
        <dbReference type="ChEBI" id="CHEBI:59789"/>
        <dbReference type="ChEBI" id="CHEBI:90510"/>
        <dbReference type="ChEBI" id="CHEBI:90511"/>
        <dbReference type="EC" id="2.1.1.100"/>
    </reaction>
</comment>
<dbReference type="Gene3D" id="1.20.120.1630">
    <property type="match status" value="1"/>
</dbReference>
<comment type="subcellular location">
    <subcellularLocation>
        <location evidence="10">Endoplasmic reticulum membrane</location>
        <topology evidence="10">Multi-pass membrane protein</topology>
    </subcellularLocation>
    <subcellularLocation>
        <location evidence="1">Membrane</location>
        <topology evidence="1">Multi-pass membrane protein</topology>
    </subcellularLocation>
</comment>
<dbReference type="EMBL" id="KV424003">
    <property type="protein sequence ID" value="KZT54963.1"/>
    <property type="molecule type" value="Genomic_DNA"/>
</dbReference>
<feature type="compositionally biased region" description="Pro residues" evidence="11">
    <location>
        <begin position="16"/>
        <end position="38"/>
    </location>
</feature>
<feature type="transmembrane region" description="Helical" evidence="10">
    <location>
        <begin position="258"/>
        <end position="286"/>
    </location>
</feature>
<evidence type="ECO:0000256" key="8">
    <source>
        <dbReference type="ARBA" id="ARBA00022989"/>
    </source>
</evidence>
<dbReference type="OrthoDB" id="422086at2759"/>
<dbReference type="GO" id="GO:0004671">
    <property type="term" value="F:protein C-terminal S-isoprenylcysteine carboxyl O-methyltransferase activity"/>
    <property type="evidence" value="ECO:0007669"/>
    <property type="project" value="UniProtKB-EC"/>
</dbReference>
<evidence type="ECO:0000256" key="10">
    <source>
        <dbReference type="RuleBase" id="RU362022"/>
    </source>
</evidence>
<feature type="transmembrane region" description="Helical" evidence="10">
    <location>
        <begin position="102"/>
        <end position="124"/>
    </location>
</feature>
<keyword evidence="9 10" id="KW-0472">Membrane</keyword>
<dbReference type="PROSITE" id="PS51564">
    <property type="entry name" value="SAM_ICMT"/>
    <property type="match status" value="1"/>
</dbReference>
<comment type="caution">
    <text evidence="10">Lacks conserved residue(s) required for the propagation of feature annotation.</text>
</comment>
<evidence type="ECO:0000256" key="2">
    <source>
        <dbReference type="ARBA" id="ARBA00009140"/>
    </source>
</evidence>
<protein>
    <recommendedName>
        <fullName evidence="3 10">Protein-S-isoprenylcysteine O-methyltransferase</fullName>
        <ecNumber evidence="3 10">2.1.1.100</ecNumber>
    </recommendedName>
</protein>
<dbReference type="Pfam" id="PF04140">
    <property type="entry name" value="ICMT"/>
    <property type="match status" value="1"/>
</dbReference>
<dbReference type="PANTHER" id="PTHR12714:SF9">
    <property type="entry name" value="PROTEIN-S-ISOPRENYLCYSTEINE O-METHYLTRANSFERASE"/>
    <property type="match status" value="1"/>
</dbReference>
<keyword evidence="8 10" id="KW-1133">Transmembrane helix</keyword>
<evidence type="ECO:0000313" key="13">
    <source>
        <dbReference type="Proteomes" id="UP000076842"/>
    </source>
</evidence>
<feature type="transmembrane region" description="Helical" evidence="10">
    <location>
        <begin position="136"/>
        <end position="156"/>
    </location>
</feature>
<evidence type="ECO:0000256" key="6">
    <source>
        <dbReference type="ARBA" id="ARBA00022691"/>
    </source>
</evidence>
<accession>A0A165EIY2</accession>
<comment type="similarity">
    <text evidence="2 10">Belongs to the class VI-like SAM-binding methyltransferase superfamily. Isoprenylcysteine carboxyl methyltransferase family.</text>
</comment>